<dbReference type="Proteomes" id="UP001606099">
    <property type="component" value="Unassembled WGS sequence"/>
</dbReference>
<protein>
    <recommendedName>
        <fullName evidence="3">Glutathione-dependent peroxiredoxin</fullName>
        <ecNumber evidence="3">1.11.1.27</ecNumber>
    </recommendedName>
</protein>
<keyword evidence="6" id="KW-1185">Reference proteome</keyword>
<comment type="caution">
    <text evidence="5">The sequence shown here is derived from an EMBL/GenBank/DDBJ whole genome shotgun (WGS) entry which is preliminary data.</text>
</comment>
<comment type="similarity">
    <text evidence="3">Belongs to the peroxiredoxin family. Prx5 subfamily.</text>
</comment>
<keyword evidence="1 3" id="KW-0575">Peroxidase</keyword>
<keyword evidence="3" id="KW-0676">Redox-active center</keyword>
<name>A0ABW7FWG9_9BURK</name>
<evidence type="ECO:0000256" key="1">
    <source>
        <dbReference type="ARBA" id="ARBA00022559"/>
    </source>
</evidence>
<dbReference type="PANTHER" id="PTHR10430:SF16">
    <property type="entry name" value="PEROXIREDOXIN-5, MITOCHONDRIAL"/>
    <property type="match status" value="1"/>
</dbReference>
<keyword evidence="3" id="KW-0049">Antioxidant</keyword>
<evidence type="ECO:0000256" key="2">
    <source>
        <dbReference type="ARBA" id="ARBA00023002"/>
    </source>
</evidence>
<dbReference type="PROSITE" id="PS51352">
    <property type="entry name" value="THIOREDOXIN_2"/>
    <property type="match status" value="1"/>
</dbReference>
<gene>
    <name evidence="5" type="ORF">ACG0Z6_10490</name>
</gene>
<dbReference type="CDD" id="cd03013">
    <property type="entry name" value="PRX5_like"/>
    <property type="match status" value="1"/>
</dbReference>
<feature type="domain" description="Thioredoxin" evidence="4">
    <location>
        <begin position="2"/>
        <end position="168"/>
    </location>
</feature>
<proteinExistence type="inferred from homology"/>
<dbReference type="SUPFAM" id="SSF52833">
    <property type="entry name" value="Thioredoxin-like"/>
    <property type="match status" value="1"/>
</dbReference>
<dbReference type="RefSeq" id="WP_394461939.1">
    <property type="nucleotide sequence ID" value="NZ_JBIGHZ010000004.1"/>
</dbReference>
<comment type="catalytic activity">
    <reaction evidence="3">
        <text>a hydroperoxide + 2 glutathione = an alcohol + glutathione disulfide + H2O</text>
        <dbReference type="Rhea" id="RHEA:62632"/>
        <dbReference type="ChEBI" id="CHEBI:15377"/>
        <dbReference type="ChEBI" id="CHEBI:30879"/>
        <dbReference type="ChEBI" id="CHEBI:35924"/>
        <dbReference type="ChEBI" id="CHEBI:57925"/>
        <dbReference type="ChEBI" id="CHEBI:58297"/>
        <dbReference type="EC" id="1.11.1.27"/>
    </reaction>
</comment>
<sequence length="171" mass="17860">MLKQGDQLPGGVLVEYVEQATEGCSIGPQPVDVHAALAGKTVAILALPGAFTPTCSAQHLPAYIEQQAAFKAAGVDEIWCISVNDPFVMAAWGREQGAAGKVRMLADGSAAYTQALGMVFDLTAKGFGVRSQRYSMLVVNGVVQALNLDAPGKFEVSDAATLLKQAQGLTH</sequence>
<organism evidence="5 6">
    <name type="scientific">Roseateles rivi</name>
    <dbReference type="NCBI Taxonomy" id="3299028"/>
    <lineage>
        <taxon>Bacteria</taxon>
        <taxon>Pseudomonadati</taxon>
        <taxon>Pseudomonadota</taxon>
        <taxon>Betaproteobacteria</taxon>
        <taxon>Burkholderiales</taxon>
        <taxon>Sphaerotilaceae</taxon>
        <taxon>Roseateles</taxon>
    </lineage>
</organism>
<evidence type="ECO:0000313" key="6">
    <source>
        <dbReference type="Proteomes" id="UP001606099"/>
    </source>
</evidence>
<dbReference type="Gene3D" id="3.40.30.10">
    <property type="entry name" value="Glutaredoxin"/>
    <property type="match status" value="1"/>
</dbReference>
<dbReference type="InterPro" id="IPR013766">
    <property type="entry name" value="Thioredoxin_domain"/>
</dbReference>
<comment type="function">
    <text evidence="3">Thiol-specific peroxidase that catalyzes the reduction of hydrogen peroxide and organic hydroperoxides to water and alcohols, respectively. Plays a role in cell protection against oxidative stress by detoxifying peroxides.</text>
</comment>
<reference evidence="5 6" key="1">
    <citation type="submission" date="2024-08" db="EMBL/GenBank/DDBJ databases">
        <authorList>
            <person name="Lu H."/>
        </authorList>
    </citation>
    <scope>NUCLEOTIDE SEQUENCE [LARGE SCALE GENOMIC DNA]</scope>
    <source>
        <strain evidence="5 6">BYS180W</strain>
    </source>
</reference>
<dbReference type="EC" id="1.11.1.27" evidence="3"/>
<dbReference type="PANTHER" id="PTHR10430">
    <property type="entry name" value="PEROXIREDOXIN"/>
    <property type="match status" value="1"/>
</dbReference>
<evidence type="ECO:0000256" key="3">
    <source>
        <dbReference type="RuleBase" id="RU366011"/>
    </source>
</evidence>
<accession>A0ABW7FWG9</accession>
<evidence type="ECO:0000259" key="4">
    <source>
        <dbReference type="PROSITE" id="PS51352"/>
    </source>
</evidence>
<keyword evidence="2 3" id="KW-0560">Oxidoreductase</keyword>
<dbReference type="InterPro" id="IPR037944">
    <property type="entry name" value="PRX5-like"/>
</dbReference>
<dbReference type="InterPro" id="IPR036249">
    <property type="entry name" value="Thioredoxin-like_sf"/>
</dbReference>
<evidence type="ECO:0000313" key="5">
    <source>
        <dbReference type="EMBL" id="MFG6448662.1"/>
    </source>
</evidence>
<dbReference type="Pfam" id="PF08534">
    <property type="entry name" value="Redoxin"/>
    <property type="match status" value="1"/>
</dbReference>
<dbReference type="InterPro" id="IPR013740">
    <property type="entry name" value="Redoxin"/>
</dbReference>
<dbReference type="EMBL" id="JBIGHZ010000004">
    <property type="protein sequence ID" value="MFG6448662.1"/>
    <property type="molecule type" value="Genomic_DNA"/>
</dbReference>